<dbReference type="GO" id="GO:0044281">
    <property type="term" value="P:small molecule metabolic process"/>
    <property type="evidence" value="ECO:0007669"/>
    <property type="project" value="UniProtKB-ARBA"/>
</dbReference>
<evidence type="ECO:0000256" key="1">
    <source>
        <dbReference type="ARBA" id="ARBA00010211"/>
    </source>
</evidence>
<sequence length="406" mass="43397">MTNPIPAHAPLALSFDTAVFDTGSWVGRVWLPQQGPAVVLVKAGAVHDISQHVATVSALLEVPEPAAYLRALPLAEALIDLPALLTNSDPSQRDETLPWLLAPIDLQAVKAAGVTFAASLLERVVEEQAKGDPAKADAIRDTLASRIGADLSRIVPGSKQAEDLRAVLVEQGLWSQYLEVGIGPDAEVFTKAQPLSAVGHGADIGLHPKSSWNNPEPEVVLAVSSTGAIQGAMLGNDVNLRDFEGRSALLLSKAKDNNASTALGPLLRLFDETFSLDDVRAAEVDLRVEGQDGFVLQGRSSMRQISRDPLDLVQQTLNENHQYPDGLVLFLGTLFAPKQDRDQPGGGFTHKLGDVVSISNPLLGTLCNRVTTSDLAPQWTFGLRDLIDSLSRRDLLAVAVRARLPA</sequence>
<evidence type="ECO:0000313" key="6">
    <source>
        <dbReference type="Proteomes" id="UP000482634"/>
    </source>
</evidence>
<evidence type="ECO:0000313" key="5">
    <source>
        <dbReference type="EMBL" id="NER66335.1"/>
    </source>
</evidence>
<organism evidence="5 6">
    <name type="scientific">Pseudomonas brassicae</name>
    <dbReference type="NCBI Taxonomy" id="2708063"/>
    <lineage>
        <taxon>Bacteria</taxon>
        <taxon>Pseudomonadati</taxon>
        <taxon>Pseudomonadota</taxon>
        <taxon>Gammaproteobacteria</taxon>
        <taxon>Pseudomonadales</taxon>
        <taxon>Pseudomonadaceae</taxon>
        <taxon>Pseudomonas</taxon>
    </lineage>
</organism>
<comment type="similarity">
    <text evidence="1">Belongs to the FAH family.</text>
</comment>
<dbReference type="Pfam" id="PF01557">
    <property type="entry name" value="FAA_hydrolase"/>
    <property type="match status" value="1"/>
</dbReference>
<reference evidence="5 6" key="1">
    <citation type="submission" date="2020-02" db="EMBL/GenBank/DDBJ databases">
        <title>Broccoli isolated Pseudomonas sp.</title>
        <authorList>
            <person name="Fujikawa T."/>
            <person name="Sawada H."/>
        </authorList>
    </citation>
    <scope>NUCLEOTIDE SEQUENCE [LARGE SCALE GENOMIC DNA]</scope>
    <source>
        <strain evidence="5 6">MAFF212427</strain>
    </source>
</reference>
<protein>
    <submittedName>
        <fullName evidence="5">Fumarylacetoacetate hydrolase family protein</fullName>
    </submittedName>
</protein>
<dbReference type="PANTHER" id="PTHR42796">
    <property type="entry name" value="FUMARYLACETOACETATE HYDROLASE DOMAIN-CONTAINING PROTEIN 2A-RELATED"/>
    <property type="match status" value="1"/>
</dbReference>
<accession>A0A6B3NSW5</accession>
<feature type="domain" description="Fumarylacetoacetase-like C-terminal" evidence="4">
    <location>
        <begin position="227"/>
        <end position="370"/>
    </location>
</feature>
<dbReference type="PANTHER" id="PTHR42796:SF7">
    <property type="entry name" value="2-DEHYDRO-3-DEOXY-D-ARABINONATE DEHYDRATASE"/>
    <property type="match status" value="1"/>
</dbReference>
<evidence type="ECO:0000256" key="2">
    <source>
        <dbReference type="ARBA" id="ARBA00010715"/>
    </source>
</evidence>
<proteinExistence type="inferred from homology"/>
<keyword evidence="5" id="KW-0378">Hydrolase</keyword>
<comment type="similarity">
    <text evidence="2">Belongs to the hydratase/decarboxylase family.</text>
</comment>
<dbReference type="GO" id="GO:0046872">
    <property type="term" value="F:metal ion binding"/>
    <property type="evidence" value="ECO:0007669"/>
    <property type="project" value="UniProtKB-KW"/>
</dbReference>
<dbReference type="InterPro" id="IPR011234">
    <property type="entry name" value="Fumarylacetoacetase-like_C"/>
</dbReference>
<evidence type="ECO:0000256" key="3">
    <source>
        <dbReference type="ARBA" id="ARBA00022723"/>
    </source>
</evidence>
<dbReference type="Gene3D" id="3.90.850.10">
    <property type="entry name" value="Fumarylacetoacetase-like, C-terminal domain"/>
    <property type="match status" value="1"/>
</dbReference>
<gene>
    <name evidence="5" type="ORF">G3436_23840</name>
</gene>
<dbReference type="GO" id="GO:0016787">
    <property type="term" value="F:hydrolase activity"/>
    <property type="evidence" value="ECO:0007669"/>
    <property type="project" value="UniProtKB-KW"/>
</dbReference>
<evidence type="ECO:0000259" key="4">
    <source>
        <dbReference type="Pfam" id="PF01557"/>
    </source>
</evidence>
<name>A0A6B3NSW5_9PSED</name>
<comment type="caution">
    <text evidence="5">The sequence shown here is derived from an EMBL/GenBank/DDBJ whole genome shotgun (WGS) entry which is preliminary data.</text>
</comment>
<dbReference type="EMBL" id="JAAHBU010000434">
    <property type="protein sequence ID" value="NER66335.1"/>
    <property type="molecule type" value="Genomic_DNA"/>
</dbReference>
<keyword evidence="6" id="KW-1185">Reference proteome</keyword>
<keyword evidence="3" id="KW-0479">Metal-binding</keyword>
<dbReference type="Proteomes" id="UP000482634">
    <property type="component" value="Unassembled WGS sequence"/>
</dbReference>
<dbReference type="SUPFAM" id="SSF56529">
    <property type="entry name" value="FAH"/>
    <property type="match status" value="1"/>
</dbReference>
<dbReference type="InterPro" id="IPR051121">
    <property type="entry name" value="FAH"/>
</dbReference>
<dbReference type="AlphaFoldDB" id="A0A6B3NSW5"/>
<dbReference type="InterPro" id="IPR036663">
    <property type="entry name" value="Fumarylacetoacetase_C_sf"/>
</dbReference>
<dbReference type="RefSeq" id="WP_163950228.1">
    <property type="nucleotide sequence ID" value="NZ_JAAHBU010000434.1"/>
</dbReference>